<feature type="compositionally biased region" description="Gly residues" evidence="1">
    <location>
        <begin position="257"/>
        <end position="270"/>
    </location>
</feature>
<feature type="region of interest" description="Disordered" evidence="1">
    <location>
        <begin position="38"/>
        <end position="76"/>
    </location>
</feature>
<feature type="compositionally biased region" description="Acidic residues" evidence="1">
    <location>
        <begin position="328"/>
        <end position="363"/>
    </location>
</feature>
<comment type="caution">
    <text evidence="3">The sequence shown here is derived from an EMBL/GenBank/DDBJ whole genome shotgun (WGS) entry which is preliminary data.</text>
</comment>
<organism evidence="3 4">
    <name type="scientific">Cucurbitaria berberidis CBS 394.84</name>
    <dbReference type="NCBI Taxonomy" id="1168544"/>
    <lineage>
        <taxon>Eukaryota</taxon>
        <taxon>Fungi</taxon>
        <taxon>Dikarya</taxon>
        <taxon>Ascomycota</taxon>
        <taxon>Pezizomycotina</taxon>
        <taxon>Dothideomycetes</taxon>
        <taxon>Pleosporomycetidae</taxon>
        <taxon>Pleosporales</taxon>
        <taxon>Pleosporineae</taxon>
        <taxon>Cucurbitariaceae</taxon>
        <taxon>Cucurbitaria</taxon>
    </lineage>
</organism>
<feature type="compositionally biased region" description="Low complexity" evidence="1">
    <location>
        <begin position="303"/>
        <end position="327"/>
    </location>
</feature>
<feature type="compositionally biased region" description="Basic residues" evidence="1">
    <location>
        <begin position="369"/>
        <end position="379"/>
    </location>
</feature>
<sequence>MKAFVLGALLLRTLNAQVTDDADASASVAASSDFDASAAPLLTPGPSAPSEAELSSSEAAASAAEATSAPDTTTLPVGTADVILDSSTDSSSALPPTATIVVAFGSASESSASETSDAAVIFDSSGFTFPTSTDSLTAASSEVTPTTGSLPTFTDLFELASAAAATDTSTGSTSGGDFPATEATSESTISDEPSFPEATADTSSGGVGAADATDLPGDGSGVAVEPPQPGVTETASSATTDSAGALGFPSATASAGAGAGFGALDAGGFGAQAAGDPNVGMSGQDAGDYDGQDYGDDDDDDGAFGAAAAADAIPTDTDTDADTNTLDLSEDECPWWCYDAEDDDDDDDTDSGPDFNFDDSEDGTDNKRLSKPSSKRALRARQEPASSGFATFNWPDAGSQADSQADSSASSTTGSQARQQEAEAFPDPPEATARGRRPMSGGRCSPRCYNGFKPTATASRWHRPTYTRTRLPWPTRRPWTHTHTWHPEPTVTEAPETTFVTQIVPPPAFSSVLASDVDWTGATLAGICPKTCDPFHPDQNKCDITTSCATTGGSKYYCACRAGYSAGAWNAKDFSKQFHVDGQPYVYVAPGVACDKVCTDQTCSDVLTRPACK</sequence>
<keyword evidence="4" id="KW-1185">Reference proteome</keyword>
<evidence type="ECO:0000313" key="3">
    <source>
        <dbReference type="EMBL" id="KAF1848045.1"/>
    </source>
</evidence>
<dbReference type="Proteomes" id="UP000800039">
    <property type="component" value="Unassembled WGS sequence"/>
</dbReference>
<evidence type="ECO:0008006" key="5">
    <source>
        <dbReference type="Google" id="ProtNLM"/>
    </source>
</evidence>
<feature type="region of interest" description="Disordered" evidence="1">
    <location>
        <begin position="165"/>
        <end position="449"/>
    </location>
</feature>
<dbReference type="GeneID" id="63855877"/>
<proteinExistence type="predicted"/>
<feature type="compositionally biased region" description="Low complexity" evidence="1">
    <location>
        <begin position="38"/>
        <end position="74"/>
    </location>
</feature>
<evidence type="ECO:0000313" key="4">
    <source>
        <dbReference type="Proteomes" id="UP000800039"/>
    </source>
</evidence>
<protein>
    <recommendedName>
        <fullName evidence="5">EGF-like domain-containing protein</fullName>
    </recommendedName>
</protein>
<gene>
    <name evidence="3" type="ORF">K460DRAFT_67370</name>
</gene>
<dbReference type="AlphaFoldDB" id="A0A9P4LAG9"/>
<feature type="signal peptide" evidence="2">
    <location>
        <begin position="1"/>
        <end position="16"/>
    </location>
</feature>
<feature type="chain" id="PRO_5040140186" description="EGF-like domain-containing protein" evidence="2">
    <location>
        <begin position="17"/>
        <end position="613"/>
    </location>
</feature>
<dbReference type="RefSeq" id="XP_040790608.1">
    <property type="nucleotide sequence ID" value="XM_040938621.1"/>
</dbReference>
<feature type="compositionally biased region" description="Acidic residues" evidence="1">
    <location>
        <begin position="287"/>
        <end position="302"/>
    </location>
</feature>
<accession>A0A9P4LAG9</accession>
<evidence type="ECO:0000256" key="1">
    <source>
        <dbReference type="SAM" id="MobiDB-lite"/>
    </source>
</evidence>
<feature type="compositionally biased region" description="Polar residues" evidence="1">
    <location>
        <begin position="182"/>
        <end position="191"/>
    </location>
</feature>
<name>A0A9P4LAG9_9PLEO</name>
<keyword evidence="2" id="KW-0732">Signal</keyword>
<feature type="compositionally biased region" description="Low complexity" evidence="1">
    <location>
        <begin position="165"/>
        <end position="177"/>
    </location>
</feature>
<evidence type="ECO:0000256" key="2">
    <source>
        <dbReference type="SAM" id="SignalP"/>
    </source>
</evidence>
<dbReference type="EMBL" id="ML976615">
    <property type="protein sequence ID" value="KAF1848045.1"/>
    <property type="molecule type" value="Genomic_DNA"/>
</dbReference>
<reference evidence="3" key="1">
    <citation type="submission" date="2020-01" db="EMBL/GenBank/DDBJ databases">
        <authorList>
            <consortium name="DOE Joint Genome Institute"/>
            <person name="Haridas S."/>
            <person name="Albert R."/>
            <person name="Binder M."/>
            <person name="Bloem J."/>
            <person name="Labutti K."/>
            <person name="Salamov A."/>
            <person name="Andreopoulos B."/>
            <person name="Baker S.E."/>
            <person name="Barry K."/>
            <person name="Bills G."/>
            <person name="Bluhm B.H."/>
            <person name="Cannon C."/>
            <person name="Castanera R."/>
            <person name="Culley D.E."/>
            <person name="Daum C."/>
            <person name="Ezra D."/>
            <person name="Gonzalez J.B."/>
            <person name="Henrissat B."/>
            <person name="Kuo A."/>
            <person name="Liang C."/>
            <person name="Lipzen A."/>
            <person name="Lutzoni F."/>
            <person name="Magnuson J."/>
            <person name="Mondo S."/>
            <person name="Nolan M."/>
            <person name="Ohm R."/>
            <person name="Pangilinan J."/>
            <person name="Park H.-J."/>
            <person name="Ramirez L."/>
            <person name="Alfaro M."/>
            <person name="Sun H."/>
            <person name="Tritt A."/>
            <person name="Yoshinaga Y."/>
            <person name="Zwiers L.-H."/>
            <person name="Turgeon B.G."/>
            <person name="Goodwin S.B."/>
            <person name="Spatafora J.W."/>
            <person name="Crous P.W."/>
            <person name="Grigoriev I.V."/>
        </authorList>
    </citation>
    <scope>NUCLEOTIDE SEQUENCE</scope>
    <source>
        <strain evidence="3">CBS 394.84</strain>
    </source>
</reference>
<dbReference type="OrthoDB" id="291007at2759"/>
<feature type="compositionally biased region" description="Low complexity" evidence="1">
    <location>
        <begin position="397"/>
        <end position="419"/>
    </location>
</feature>
<feature type="compositionally biased region" description="Low complexity" evidence="1">
    <location>
        <begin position="234"/>
        <end position="256"/>
    </location>
</feature>